<dbReference type="EMBL" id="QEYD01000004">
    <property type="protein sequence ID" value="PWE29672.1"/>
    <property type="molecule type" value="Genomic_DNA"/>
</dbReference>
<dbReference type="InterPro" id="IPR000073">
    <property type="entry name" value="AB_hydrolase_1"/>
</dbReference>
<dbReference type="GO" id="GO:0016787">
    <property type="term" value="F:hydrolase activity"/>
    <property type="evidence" value="ECO:0007669"/>
    <property type="project" value="UniProtKB-KW"/>
</dbReference>
<dbReference type="Gene3D" id="3.40.50.1820">
    <property type="entry name" value="alpha/beta hydrolase"/>
    <property type="match status" value="1"/>
</dbReference>
<dbReference type="OrthoDB" id="9804723at2"/>
<evidence type="ECO:0000259" key="1">
    <source>
        <dbReference type="Pfam" id="PF12697"/>
    </source>
</evidence>
<dbReference type="PRINTS" id="PR00111">
    <property type="entry name" value="ABHYDROLASE"/>
</dbReference>
<keyword evidence="3" id="KW-1185">Reference proteome</keyword>
<dbReference type="AlphaFoldDB" id="A0A2U2CCU5"/>
<protein>
    <submittedName>
        <fullName evidence="2">Alpha/beta hydrolase</fullName>
    </submittedName>
</protein>
<dbReference type="RefSeq" id="WP_109532785.1">
    <property type="nucleotide sequence ID" value="NZ_QEYD01000004.1"/>
</dbReference>
<comment type="caution">
    <text evidence="2">The sequence shown here is derived from an EMBL/GenBank/DDBJ whole genome shotgun (WGS) entry which is preliminary data.</text>
</comment>
<dbReference type="PANTHER" id="PTHR43798">
    <property type="entry name" value="MONOACYLGLYCEROL LIPASE"/>
    <property type="match status" value="1"/>
</dbReference>
<organism evidence="2 3">
    <name type="scientific">Pararhodobacter marinus</name>
    <dbReference type="NCBI Taxonomy" id="2184063"/>
    <lineage>
        <taxon>Bacteria</taxon>
        <taxon>Pseudomonadati</taxon>
        <taxon>Pseudomonadota</taxon>
        <taxon>Alphaproteobacteria</taxon>
        <taxon>Rhodobacterales</taxon>
        <taxon>Paracoccaceae</taxon>
        <taxon>Pararhodobacter</taxon>
    </lineage>
</organism>
<dbReference type="PANTHER" id="PTHR43798:SF33">
    <property type="entry name" value="HYDROLASE, PUTATIVE (AFU_ORTHOLOGUE AFUA_2G14860)-RELATED"/>
    <property type="match status" value="1"/>
</dbReference>
<evidence type="ECO:0000313" key="3">
    <source>
        <dbReference type="Proteomes" id="UP000244940"/>
    </source>
</evidence>
<dbReference type="Pfam" id="PF12697">
    <property type="entry name" value="Abhydrolase_6"/>
    <property type="match status" value="1"/>
</dbReference>
<dbReference type="GeneID" id="94364826"/>
<dbReference type="SUPFAM" id="SSF53474">
    <property type="entry name" value="alpha/beta-Hydrolases"/>
    <property type="match status" value="1"/>
</dbReference>
<evidence type="ECO:0000313" key="2">
    <source>
        <dbReference type="EMBL" id="PWE29672.1"/>
    </source>
</evidence>
<name>A0A2U2CCU5_9RHOB</name>
<keyword evidence="2" id="KW-0378">Hydrolase</keyword>
<dbReference type="GO" id="GO:0016020">
    <property type="term" value="C:membrane"/>
    <property type="evidence" value="ECO:0007669"/>
    <property type="project" value="TreeGrafter"/>
</dbReference>
<proteinExistence type="predicted"/>
<sequence>MERQGRKAGIEWIGRDGRDPAIVFLHGIGSNAASFGDLMPLIPEGPRLIAWNAPGYGGSERLAVDWPTDRDYADALARFLDALDCDRVIIVGHSLGTLMGSAFARAYPDRVGQLILAASACGYAVAPGDDLPPKVAARITDLRALGPAEFARTRAPRLIFDPEANPALVARVEAGMAQVDPEGYAQAVRMLAGGDLEANLRGVTVPCDFILGAGDIVTPPDQTERAMRALATTGQTPRRIDIAGAGHAVYLQKPQDFVQALLQLIPPHADARMPSPTGGHHG</sequence>
<gene>
    <name evidence="2" type="ORF">C4N9_07985</name>
</gene>
<dbReference type="InterPro" id="IPR050266">
    <property type="entry name" value="AB_hydrolase_sf"/>
</dbReference>
<dbReference type="InterPro" id="IPR029058">
    <property type="entry name" value="AB_hydrolase_fold"/>
</dbReference>
<dbReference type="Proteomes" id="UP000244940">
    <property type="component" value="Unassembled WGS sequence"/>
</dbReference>
<accession>A0A2U2CCU5</accession>
<reference evidence="2 3" key="1">
    <citation type="submission" date="2018-05" db="EMBL/GenBank/DDBJ databases">
        <title>Pararhodobacter marina sp. nov., isolated from deep-sea water of the Indian Ocean.</title>
        <authorList>
            <person name="Lai Q.Sr."/>
            <person name="Liu X."/>
            <person name="Shao Z."/>
        </authorList>
    </citation>
    <scope>NUCLEOTIDE SEQUENCE [LARGE SCALE GENOMIC DNA]</scope>
    <source>
        <strain evidence="2 3">CIC4N-9</strain>
    </source>
</reference>
<feature type="domain" description="AB hydrolase-1" evidence="1">
    <location>
        <begin position="22"/>
        <end position="260"/>
    </location>
</feature>